<gene>
    <name evidence="1" type="ORF">Zmor_006086</name>
</gene>
<proteinExistence type="predicted"/>
<accession>A0AA38IVK0</accession>
<evidence type="ECO:0000313" key="1">
    <source>
        <dbReference type="EMBL" id="KAJ3661699.1"/>
    </source>
</evidence>
<reference evidence="1" key="1">
    <citation type="journal article" date="2023" name="G3 (Bethesda)">
        <title>Whole genome assemblies of Zophobas morio and Tenebrio molitor.</title>
        <authorList>
            <person name="Kaur S."/>
            <person name="Stinson S.A."/>
            <person name="diCenzo G.C."/>
        </authorList>
    </citation>
    <scope>NUCLEOTIDE SEQUENCE</scope>
    <source>
        <strain evidence="1">QUZm001</strain>
    </source>
</reference>
<dbReference type="Proteomes" id="UP001168821">
    <property type="component" value="Unassembled WGS sequence"/>
</dbReference>
<dbReference type="AlphaFoldDB" id="A0AA38IVK0"/>
<dbReference type="PANTHER" id="PTHR33053:SF24">
    <property type="entry name" value="TRANSPOSASE DOMAIN-CONTAINING PROTEIN"/>
    <property type="match status" value="1"/>
</dbReference>
<name>A0AA38IVK0_9CUCU</name>
<dbReference type="PANTHER" id="PTHR33053">
    <property type="entry name" value="PROTEIN, PUTATIVE-RELATED"/>
    <property type="match status" value="1"/>
</dbReference>
<evidence type="ECO:0000313" key="2">
    <source>
        <dbReference type="Proteomes" id="UP001168821"/>
    </source>
</evidence>
<sequence>MFLDMFIYELEDLQLRGLSINNEQFFPKISKIICDAPAKSFILGVKGHTGYHGCTKCMQEGEVIKSRMTFPETSNNPRTDENFQNKVDENYHKVNIHSPFERLNIGLVSQVPLDYMHLVCLGVFKRLLIFWIKGAKDVRMKQIDLEAASADLVNNFRQCVPKEFSPPT</sequence>
<keyword evidence="2" id="KW-1185">Reference proteome</keyword>
<comment type="caution">
    <text evidence="1">The sequence shown here is derived from an EMBL/GenBank/DDBJ whole genome shotgun (WGS) entry which is preliminary data.</text>
</comment>
<protein>
    <submittedName>
        <fullName evidence="1">Uncharacterized protein</fullName>
    </submittedName>
</protein>
<organism evidence="1 2">
    <name type="scientific">Zophobas morio</name>
    <dbReference type="NCBI Taxonomy" id="2755281"/>
    <lineage>
        <taxon>Eukaryota</taxon>
        <taxon>Metazoa</taxon>
        <taxon>Ecdysozoa</taxon>
        <taxon>Arthropoda</taxon>
        <taxon>Hexapoda</taxon>
        <taxon>Insecta</taxon>
        <taxon>Pterygota</taxon>
        <taxon>Neoptera</taxon>
        <taxon>Endopterygota</taxon>
        <taxon>Coleoptera</taxon>
        <taxon>Polyphaga</taxon>
        <taxon>Cucujiformia</taxon>
        <taxon>Tenebrionidae</taxon>
        <taxon>Zophobas</taxon>
    </lineage>
</organism>
<dbReference type="EMBL" id="JALNTZ010000002">
    <property type="protein sequence ID" value="KAJ3661699.1"/>
    <property type="molecule type" value="Genomic_DNA"/>
</dbReference>